<evidence type="ECO:0000256" key="1">
    <source>
        <dbReference type="SAM" id="MobiDB-lite"/>
    </source>
</evidence>
<sequence length="91" mass="10155">MGGKAARRQGGKAAREHHHPTPSGTQPHPRARRTPTPRYVYTPRPTFLVADPVTVVHDDDRFVSQMHLRICAAEPVPVARDHQPLTAPLLR</sequence>
<dbReference type="EMBL" id="CVQH01021084">
    <property type="protein sequence ID" value="CRK29247.1"/>
    <property type="molecule type" value="Genomic_DNA"/>
</dbReference>
<evidence type="ECO:0000313" key="2">
    <source>
        <dbReference type="EMBL" id="CRK29247.1"/>
    </source>
</evidence>
<feature type="region of interest" description="Disordered" evidence="1">
    <location>
        <begin position="1"/>
        <end position="40"/>
    </location>
</feature>
<organism evidence="2 3">
    <name type="scientific">Verticillium longisporum</name>
    <name type="common">Verticillium dahliae var. longisporum</name>
    <dbReference type="NCBI Taxonomy" id="100787"/>
    <lineage>
        <taxon>Eukaryota</taxon>
        <taxon>Fungi</taxon>
        <taxon>Dikarya</taxon>
        <taxon>Ascomycota</taxon>
        <taxon>Pezizomycotina</taxon>
        <taxon>Sordariomycetes</taxon>
        <taxon>Hypocreomycetidae</taxon>
        <taxon>Glomerellales</taxon>
        <taxon>Plectosphaerellaceae</taxon>
        <taxon>Verticillium</taxon>
    </lineage>
</organism>
<protein>
    <submittedName>
        <fullName evidence="2">Uncharacterized protein</fullName>
    </submittedName>
</protein>
<proteinExistence type="predicted"/>
<evidence type="ECO:0000313" key="3">
    <source>
        <dbReference type="Proteomes" id="UP000044602"/>
    </source>
</evidence>
<name>A0A0G4M4V3_VERLO</name>
<accession>A0A0G4M4V3</accession>
<feature type="compositionally biased region" description="Basic residues" evidence="1">
    <location>
        <begin position="1"/>
        <end position="20"/>
    </location>
</feature>
<gene>
    <name evidence="2" type="ORF">BN1708_004923</name>
</gene>
<reference evidence="2 3" key="1">
    <citation type="submission" date="2015-05" db="EMBL/GenBank/DDBJ databases">
        <authorList>
            <person name="Wang D.B."/>
            <person name="Wang M."/>
        </authorList>
    </citation>
    <scope>NUCLEOTIDE SEQUENCE [LARGE SCALE GENOMIC DNA]</scope>
    <source>
        <strain evidence="2">VL1</strain>
    </source>
</reference>
<dbReference type="Proteomes" id="UP000044602">
    <property type="component" value="Unassembled WGS sequence"/>
</dbReference>
<dbReference type="AlphaFoldDB" id="A0A0G4M4V3"/>
<keyword evidence="3" id="KW-1185">Reference proteome</keyword>